<evidence type="ECO:0000313" key="2">
    <source>
        <dbReference type="Proteomes" id="UP001060919"/>
    </source>
</evidence>
<gene>
    <name evidence="1" type="ORF">AsAng_0008070</name>
</gene>
<keyword evidence="2" id="KW-1185">Reference proteome</keyword>
<name>A0A915YBM4_9BACT</name>
<dbReference type="EMBL" id="AP026867">
    <property type="protein sequence ID" value="BDS10100.1"/>
    <property type="molecule type" value="Genomic_DNA"/>
</dbReference>
<dbReference type="KEGG" id="aup:AsAng_0008070"/>
<protein>
    <submittedName>
        <fullName evidence="1">Uncharacterized protein</fullName>
    </submittedName>
</protein>
<organism evidence="1 2">
    <name type="scientific">Aureispira anguillae</name>
    <dbReference type="NCBI Taxonomy" id="2864201"/>
    <lineage>
        <taxon>Bacteria</taxon>
        <taxon>Pseudomonadati</taxon>
        <taxon>Bacteroidota</taxon>
        <taxon>Saprospiria</taxon>
        <taxon>Saprospirales</taxon>
        <taxon>Saprospiraceae</taxon>
        <taxon>Aureispira</taxon>
    </lineage>
</organism>
<proteinExistence type="predicted"/>
<reference evidence="1" key="1">
    <citation type="submission" date="2022-09" db="EMBL/GenBank/DDBJ databases">
        <title>Aureispira anguillicida sp. nov., isolated from Leptocephalus of Japanese eel Anguilla japonica.</title>
        <authorList>
            <person name="Yuasa K."/>
            <person name="Mekata T."/>
            <person name="Ikunari K."/>
        </authorList>
    </citation>
    <scope>NUCLEOTIDE SEQUENCE</scope>
    <source>
        <strain evidence="1">EL160426</strain>
    </source>
</reference>
<accession>A0A915YBM4</accession>
<sequence>MTAFANPDTSLLINTQPEISTIKTKEGTPGVSSSQYQIPDSCLPKSYDNTGRYVQFVGAIKALSEGKKITIRLKVNGELKSERVYESAGFICDPANDKTPPQANVKGGDLVSVEISTDDIIEQSVLNSVFYTYAGKTTTEFC</sequence>
<dbReference type="AlphaFoldDB" id="A0A915YBM4"/>
<evidence type="ECO:0000313" key="1">
    <source>
        <dbReference type="EMBL" id="BDS10100.1"/>
    </source>
</evidence>
<dbReference type="RefSeq" id="WP_264791437.1">
    <property type="nucleotide sequence ID" value="NZ_AP026867.1"/>
</dbReference>
<dbReference type="Proteomes" id="UP001060919">
    <property type="component" value="Chromosome"/>
</dbReference>